<evidence type="ECO:0000313" key="2">
    <source>
        <dbReference type="EMBL" id="KAF9540791.1"/>
    </source>
</evidence>
<keyword evidence="3" id="KW-1185">Reference proteome</keyword>
<feature type="compositionally biased region" description="Polar residues" evidence="1">
    <location>
        <begin position="183"/>
        <end position="196"/>
    </location>
</feature>
<evidence type="ECO:0000256" key="1">
    <source>
        <dbReference type="SAM" id="MobiDB-lite"/>
    </source>
</evidence>
<gene>
    <name evidence="2" type="ORF">EC957_003713</name>
</gene>
<dbReference type="AlphaFoldDB" id="A0A9P6K093"/>
<name>A0A9P6K093_9FUNG</name>
<comment type="caution">
    <text evidence="2">The sequence shown here is derived from an EMBL/GenBank/DDBJ whole genome shotgun (WGS) entry which is preliminary data.</text>
</comment>
<sequence>MSQPHTSGRQYKCRERYAVKTRSRLISHEKPDIFKQYAWKPPRINNESAINPNSTTRTDTSTEAGPIPRQAPAPKSTPPTLDVGTLKANTSRALQKEVPYDADLQQKLQHFITTCLSDISKLASRTKRGCQEAVGQYLENLSIDHLDEDDSTILSYLTPDFSAQKIQAAEKGTTPNPEEGSSDNESNPEASNDNKNSPQVFFSTLLVAIYKGLYTFPGSEDM</sequence>
<proteinExistence type="predicted"/>
<feature type="compositionally biased region" description="Polar residues" evidence="1">
    <location>
        <begin position="45"/>
        <end position="63"/>
    </location>
</feature>
<feature type="region of interest" description="Disordered" evidence="1">
    <location>
        <begin position="40"/>
        <end position="80"/>
    </location>
</feature>
<organism evidence="2 3">
    <name type="scientific">Mortierella hygrophila</name>
    <dbReference type="NCBI Taxonomy" id="979708"/>
    <lineage>
        <taxon>Eukaryota</taxon>
        <taxon>Fungi</taxon>
        <taxon>Fungi incertae sedis</taxon>
        <taxon>Mucoromycota</taxon>
        <taxon>Mortierellomycotina</taxon>
        <taxon>Mortierellomycetes</taxon>
        <taxon>Mortierellales</taxon>
        <taxon>Mortierellaceae</taxon>
        <taxon>Mortierella</taxon>
    </lineage>
</organism>
<evidence type="ECO:0000313" key="3">
    <source>
        <dbReference type="Proteomes" id="UP000723463"/>
    </source>
</evidence>
<accession>A0A9P6K093</accession>
<dbReference type="EMBL" id="JAAAXW010000187">
    <property type="protein sequence ID" value="KAF9540791.1"/>
    <property type="molecule type" value="Genomic_DNA"/>
</dbReference>
<feature type="region of interest" description="Disordered" evidence="1">
    <location>
        <begin position="168"/>
        <end position="196"/>
    </location>
</feature>
<protein>
    <submittedName>
        <fullName evidence="2">Uncharacterized protein</fullName>
    </submittedName>
</protein>
<dbReference type="Proteomes" id="UP000723463">
    <property type="component" value="Unassembled WGS sequence"/>
</dbReference>
<reference evidence="2" key="1">
    <citation type="journal article" date="2020" name="Fungal Divers.">
        <title>Resolving the Mortierellaceae phylogeny through synthesis of multi-gene phylogenetics and phylogenomics.</title>
        <authorList>
            <person name="Vandepol N."/>
            <person name="Liber J."/>
            <person name="Desiro A."/>
            <person name="Na H."/>
            <person name="Kennedy M."/>
            <person name="Barry K."/>
            <person name="Grigoriev I.V."/>
            <person name="Miller A.N."/>
            <person name="O'Donnell K."/>
            <person name="Stajich J.E."/>
            <person name="Bonito G."/>
        </authorList>
    </citation>
    <scope>NUCLEOTIDE SEQUENCE</scope>
    <source>
        <strain evidence="2">NRRL 2591</strain>
    </source>
</reference>